<organism evidence="1 2">
    <name type="scientific">Chitinophaga lutea</name>
    <dbReference type="NCBI Taxonomy" id="2488634"/>
    <lineage>
        <taxon>Bacteria</taxon>
        <taxon>Pseudomonadati</taxon>
        <taxon>Bacteroidota</taxon>
        <taxon>Chitinophagia</taxon>
        <taxon>Chitinophagales</taxon>
        <taxon>Chitinophagaceae</taxon>
        <taxon>Chitinophaga</taxon>
    </lineage>
</organism>
<comment type="caution">
    <text evidence="1">The sequence shown here is derived from an EMBL/GenBank/DDBJ whole genome shotgun (WGS) entry which is preliminary data.</text>
</comment>
<sequence>MKKGPGENPRPNNTLQFYSLQLFGPQLIQNYISGVRIGVKNLLLIGNQGATTSKKEAPAKNCQGFTI</sequence>
<reference evidence="1 2" key="1">
    <citation type="submission" date="2018-11" db="EMBL/GenBank/DDBJ databases">
        <title>Chitinophaga lutea sp.nov., isolate from arsenic contaminated soil.</title>
        <authorList>
            <person name="Zong Y."/>
        </authorList>
    </citation>
    <scope>NUCLEOTIDE SEQUENCE [LARGE SCALE GENOMIC DNA]</scope>
    <source>
        <strain evidence="1 2">ZY74</strain>
    </source>
</reference>
<dbReference type="EMBL" id="RPDH01000001">
    <property type="protein sequence ID" value="RPE13949.1"/>
    <property type="molecule type" value="Genomic_DNA"/>
</dbReference>
<protein>
    <submittedName>
        <fullName evidence="1">Uncharacterized protein</fullName>
    </submittedName>
</protein>
<dbReference type="AlphaFoldDB" id="A0A3N4Q3Z3"/>
<name>A0A3N4Q3Z3_9BACT</name>
<dbReference type="Proteomes" id="UP000278351">
    <property type="component" value="Unassembled WGS sequence"/>
</dbReference>
<evidence type="ECO:0000313" key="2">
    <source>
        <dbReference type="Proteomes" id="UP000278351"/>
    </source>
</evidence>
<gene>
    <name evidence="1" type="ORF">EGT74_10680</name>
</gene>
<proteinExistence type="predicted"/>
<keyword evidence="2" id="KW-1185">Reference proteome</keyword>
<accession>A0A3N4Q3Z3</accession>
<evidence type="ECO:0000313" key="1">
    <source>
        <dbReference type="EMBL" id="RPE13949.1"/>
    </source>
</evidence>